<sequence>MPRMRGARPDGPPGSPLRRLLRARELVTVALVAVAAGGLWLFLELAEAIRHDEVRSLDRAVLLALRDPADPSEPLGPRWVEEMGRDLTALGGTAVLTLVSLAAALFLWMARRPRSMLLLAVAIAGGQVLSLLLKHGYARPRPDLVPHGSYVYTASFPSGHSMMSAVVYLTLGALLARVLPRRRMKLLVMACALGATALTGASRVYLGVHWPTDVIAGWAVGGSWAVACWLAADLLDRRRARGTAPEGSGPGSEQA</sequence>
<feature type="transmembrane region" description="Helical" evidence="1">
    <location>
        <begin position="26"/>
        <end position="43"/>
    </location>
</feature>
<name>B8JG27_ANAD2</name>
<organism evidence="3 4">
    <name type="scientific">Anaeromyxobacter dehalogenans (strain ATCC BAA-258 / DSM 21875 / 2CP-1)</name>
    <dbReference type="NCBI Taxonomy" id="455488"/>
    <lineage>
        <taxon>Bacteria</taxon>
        <taxon>Pseudomonadati</taxon>
        <taxon>Myxococcota</taxon>
        <taxon>Myxococcia</taxon>
        <taxon>Myxococcales</taxon>
        <taxon>Cystobacterineae</taxon>
        <taxon>Anaeromyxobacteraceae</taxon>
        <taxon>Anaeromyxobacter</taxon>
    </lineage>
</organism>
<gene>
    <name evidence="3" type="ordered locus">A2cp1_3095</name>
</gene>
<feature type="domain" description="Phosphatidic acid phosphatase type 2/haloperoxidase" evidence="2">
    <location>
        <begin position="115"/>
        <end position="229"/>
    </location>
</feature>
<dbReference type="CDD" id="cd03392">
    <property type="entry name" value="PAP2_like_2"/>
    <property type="match status" value="1"/>
</dbReference>
<feature type="transmembrane region" description="Helical" evidence="1">
    <location>
        <begin position="186"/>
        <end position="208"/>
    </location>
</feature>
<dbReference type="Gene3D" id="1.20.144.10">
    <property type="entry name" value="Phosphatidic acid phosphatase type 2/haloperoxidase"/>
    <property type="match status" value="2"/>
</dbReference>
<dbReference type="PANTHER" id="PTHR14969:SF13">
    <property type="entry name" value="AT30094P"/>
    <property type="match status" value="1"/>
</dbReference>
<reference evidence="3" key="1">
    <citation type="submission" date="2009-01" db="EMBL/GenBank/DDBJ databases">
        <title>Complete sequence of Anaeromyxobacter dehalogenans 2CP-1.</title>
        <authorList>
            <consortium name="US DOE Joint Genome Institute"/>
            <person name="Lucas S."/>
            <person name="Copeland A."/>
            <person name="Lapidus A."/>
            <person name="Glavina del Rio T."/>
            <person name="Dalin E."/>
            <person name="Tice H."/>
            <person name="Bruce D."/>
            <person name="Goodwin L."/>
            <person name="Pitluck S."/>
            <person name="Saunders E."/>
            <person name="Brettin T."/>
            <person name="Detter J.C."/>
            <person name="Han C."/>
            <person name="Larimer F."/>
            <person name="Land M."/>
            <person name="Hauser L."/>
            <person name="Kyrpides N."/>
            <person name="Ovchinnikova G."/>
            <person name="Beliaev A.S."/>
            <person name="Richardson P."/>
        </authorList>
    </citation>
    <scope>NUCLEOTIDE SEQUENCE</scope>
    <source>
        <strain evidence="3">2CP-1</strain>
    </source>
</reference>
<feature type="transmembrane region" description="Helical" evidence="1">
    <location>
        <begin position="117"/>
        <end position="138"/>
    </location>
</feature>
<evidence type="ECO:0000256" key="1">
    <source>
        <dbReference type="SAM" id="Phobius"/>
    </source>
</evidence>
<accession>B8JG27</accession>
<dbReference type="HOGENOM" id="CLU_072573_3_0_7"/>
<keyword evidence="4" id="KW-1185">Reference proteome</keyword>
<dbReference type="InterPro" id="IPR000326">
    <property type="entry name" value="PAP2/HPO"/>
</dbReference>
<dbReference type="SMART" id="SM00014">
    <property type="entry name" value="acidPPc"/>
    <property type="match status" value="1"/>
</dbReference>
<evidence type="ECO:0000259" key="2">
    <source>
        <dbReference type="SMART" id="SM00014"/>
    </source>
</evidence>
<keyword evidence="1" id="KW-1133">Transmembrane helix</keyword>
<keyword evidence="1" id="KW-0472">Membrane</keyword>
<keyword evidence="1" id="KW-0812">Transmembrane</keyword>
<dbReference type="InterPro" id="IPR036938">
    <property type="entry name" value="PAP2/HPO_sf"/>
</dbReference>
<dbReference type="SUPFAM" id="SSF48317">
    <property type="entry name" value="Acid phosphatase/Vanadium-dependent haloperoxidase"/>
    <property type="match status" value="1"/>
</dbReference>
<protein>
    <submittedName>
        <fullName evidence="3">Phosphoesterase PA-phosphatase related</fullName>
    </submittedName>
</protein>
<feature type="transmembrane region" description="Helical" evidence="1">
    <location>
        <begin position="214"/>
        <end position="232"/>
    </location>
</feature>
<dbReference type="EMBL" id="CP001359">
    <property type="protein sequence ID" value="ACL66430.1"/>
    <property type="molecule type" value="Genomic_DNA"/>
</dbReference>
<dbReference type="KEGG" id="acp:A2cp1_3095"/>
<dbReference type="PANTHER" id="PTHR14969">
    <property type="entry name" value="SPHINGOSINE-1-PHOSPHATE PHOSPHOHYDROLASE"/>
    <property type="match status" value="1"/>
</dbReference>
<feature type="transmembrane region" description="Helical" evidence="1">
    <location>
        <begin position="158"/>
        <end position="179"/>
    </location>
</feature>
<dbReference type="Pfam" id="PF01569">
    <property type="entry name" value="PAP2"/>
    <property type="match status" value="1"/>
</dbReference>
<evidence type="ECO:0000313" key="4">
    <source>
        <dbReference type="Proteomes" id="UP000007089"/>
    </source>
</evidence>
<dbReference type="Proteomes" id="UP000007089">
    <property type="component" value="Chromosome"/>
</dbReference>
<evidence type="ECO:0000313" key="3">
    <source>
        <dbReference type="EMBL" id="ACL66430.1"/>
    </source>
</evidence>
<dbReference type="AlphaFoldDB" id="B8JG27"/>
<feature type="transmembrane region" description="Helical" evidence="1">
    <location>
        <begin position="87"/>
        <end position="110"/>
    </location>
</feature>
<proteinExistence type="predicted"/>